<dbReference type="PANTHER" id="PTHR10625">
    <property type="entry name" value="HISTONE DEACETYLASE HDAC1-RELATED"/>
    <property type="match status" value="1"/>
</dbReference>
<comment type="similarity">
    <text evidence="1">Belongs to the histone deacetylase family.</text>
</comment>
<dbReference type="EMBL" id="CP072642">
    <property type="protein sequence ID" value="QUV94235.1"/>
    <property type="molecule type" value="Genomic_DNA"/>
</dbReference>
<dbReference type="PANTHER" id="PTHR10625:SF19">
    <property type="entry name" value="HISTONE DEACETYLASE 12"/>
    <property type="match status" value="1"/>
</dbReference>
<dbReference type="Gene3D" id="3.40.800.20">
    <property type="entry name" value="Histone deacetylase domain"/>
    <property type="match status" value="1"/>
</dbReference>
<evidence type="ECO:0000313" key="4">
    <source>
        <dbReference type="EMBL" id="QUV94235.1"/>
    </source>
</evidence>
<dbReference type="InterPro" id="IPR044150">
    <property type="entry name" value="HDAC_classIV"/>
</dbReference>
<dbReference type="InterPro" id="IPR023696">
    <property type="entry name" value="Ureohydrolase_dom_sf"/>
</dbReference>
<accession>A0ABX8B0T6</accession>
<feature type="domain" description="Histone deacetylase" evidence="3">
    <location>
        <begin position="17"/>
        <end position="281"/>
    </location>
</feature>
<dbReference type="Proteomes" id="UP000677668">
    <property type="component" value="Chromosome 1"/>
</dbReference>
<evidence type="ECO:0000313" key="5">
    <source>
        <dbReference type="Proteomes" id="UP000677668"/>
    </source>
</evidence>
<proteinExistence type="inferred from homology"/>
<dbReference type="CDD" id="cd09993">
    <property type="entry name" value="HDAC_classIV"/>
    <property type="match status" value="1"/>
</dbReference>
<dbReference type="PRINTS" id="PR01270">
    <property type="entry name" value="HDASUPER"/>
</dbReference>
<dbReference type="InterPro" id="IPR037138">
    <property type="entry name" value="His_deacetylse_dom_sf"/>
</dbReference>
<keyword evidence="2" id="KW-0378">Hydrolase</keyword>
<dbReference type="RefSeq" id="WP_211422540.1">
    <property type="nucleotide sequence ID" value="NZ_CP072642.1"/>
</dbReference>
<evidence type="ECO:0000259" key="3">
    <source>
        <dbReference type="Pfam" id="PF00850"/>
    </source>
</evidence>
<dbReference type="Pfam" id="PF00850">
    <property type="entry name" value="Hist_deacetyl"/>
    <property type="match status" value="1"/>
</dbReference>
<dbReference type="InterPro" id="IPR023801">
    <property type="entry name" value="His_deacetylse_dom"/>
</dbReference>
<dbReference type="InterPro" id="IPR000286">
    <property type="entry name" value="HDACs"/>
</dbReference>
<organism evidence="4 5">
    <name type="scientific">Chloracidobacterium sp. N</name>
    <dbReference type="NCBI Taxonomy" id="2821540"/>
    <lineage>
        <taxon>Bacteria</taxon>
        <taxon>Pseudomonadati</taxon>
        <taxon>Acidobacteriota</taxon>
        <taxon>Terriglobia</taxon>
        <taxon>Terriglobales</taxon>
        <taxon>Acidobacteriaceae</taxon>
        <taxon>Chloracidobacterium</taxon>
        <taxon>Chloracidobacterium aggregatum</taxon>
    </lineage>
</organism>
<gene>
    <name evidence="4" type="ORF">J8C05_01925</name>
</gene>
<protein>
    <submittedName>
        <fullName evidence="4">Histone deacetylase</fullName>
    </submittedName>
</protein>
<name>A0ABX8B0T6_9BACT</name>
<evidence type="ECO:0000256" key="2">
    <source>
        <dbReference type="ARBA" id="ARBA00022801"/>
    </source>
</evidence>
<dbReference type="SUPFAM" id="SSF52768">
    <property type="entry name" value="Arginase/deacetylase"/>
    <property type="match status" value="1"/>
</dbReference>
<sequence>MFVSYAPGYFVDIGDAHVFPMVKFPRVHAQLIEEGTLSPEDVVAPAPAREEDILLAHTRDYWTRLAAGQLTPRELRRLGLPWSEGLVMRARLAAQGTLNAARHALAEGVAGNLAGGTHHAFPDHGEGFCVLNDIAIAVRVLQREGDVGRVALIDCDVHQGNANAVIFAGESDVFTFSMHGRNNYPLRKPPGSLDLELPDGMTDAAYLEVLREYVPRLLAAFRPDLVFYLAGVDPYVHDRFGRLALTLEGLMRRDEFVLRACRQAGIPVTITLSGGYARDRQDTVEAHCNTYRAAREVFG</sequence>
<evidence type="ECO:0000256" key="1">
    <source>
        <dbReference type="ARBA" id="ARBA00005947"/>
    </source>
</evidence>
<reference evidence="4 5" key="1">
    <citation type="submission" date="2021-03" db="EMBL/GenBank/DDBJ databases">
        <title>Genomic and phenotypic characterization of Chloracidobacterium isolates provides evidence for multiple species.</title>
        <authorList>
            <person name="Saini M.K."/>
            <person name="Costas A.M.G."/>
            <person name="Tank M."/>
            <person name="Bryant D.A."/>
        </authorList>
    </citation>
    <scope>NUCLEOTIDE SEQUENCE [LARGE SCALE GENOMIC DNA]</scope>
    <source>
        <strain evidence="4 5">N</strain>
    </source>
</reference>
<keyword evidence="5" id="KW-1185">Reference proteome</keyword>